<gene>
    <name evidence="2" type="ORF">EA656_03880</name>
</gene>
<evidence type="ECO:0000313" key="3">
    <source>
        <dbReference type="Proteomes" id="UP000292087"/>
    </source>
</evidence>
<dbReference type="Proteomes" id="UP000292087">
    <property type="component" value="Unassembled WGS sequence"/>
</dbReference>
<protein>
    <submittedName>
        <fullName evidence="2">Uncharacterized protein</fullName>
    </submittedName>
</protein>
<accession>A0A4Q8LZR7</accession>
<feature type="transmembrane region" description="Helical" evidence="1">
    <location>
        <begin position="6"/>
        <end position="26"/>
    </location>
</feature>
<evidence type="ECO:0000256" key="1">
    <source>
        <dbReference type="SAM" id="Phobius"/>
    </source>
</evidence>
<keyword evidence="1" id="KW-0472">Membrane</keyword>
<organism evidence="2 3">
    <name type="scientific">Pseudoxanthomonas winnipegensis</name>
    <dbReference type="NCBI Taxonomy" id="2480810"/>
    <lineage>
        <taxon>Bacteria</taxon>
        <taxon>Pseudomonadati</taxon>
        <taxon>Pseudomonadota</taxon>
        <taxon>Gammaproteobacteria</taxon>
        <taxon>Lysobacterales</taxon>
        <taxon>Lysobacteraceae</taxon>
        <taxon>Pseudoxanthomonas</taxon>
    </lineage>
</organism>
<keyword evidence="1" id="KW-1133">Transmembrane helix</keyword>
<dbReference type="EMBL" id="SHMF01000001">
    <property type="protein sequence ID" value="TAA37807.1"/>
    <property type="molecule type" value="Genomic_DNA"/>
</dbReference>
<keyword evidence="1" id="KW-0812">Transmembrane</keyword>
<evidence type="ECO:0000313" key="2">
    <source>
        <dbReference type="EMBL" id="TAA37807.1"/>
    </source>
</evidence>
<dbReference type="AlphaFoldDB" id="A0A4Q8LZR7"/>
<reference evidence="2 3" key="1">
    <citation type="submission" date="2019-02" db="EMBL/GenBank/DDBJ databases">
        <title>WGS of Pseudoxanthomonas species novum from clinical isolates.</title>
        <authorList>
            <person name="Bernier A.-M."/>
            <person name="Bernard K."/>
            <person name="Vachon A."/>
        </authorList>
    </citation>
    <scope>NUCLEOTIDE SEQUENCE [LARGE SCALE GENOMIC DNA]</scope>
    <source>
        <strain evidence="2 3">NML140781</strain>
    </source>
</reference>
<name>A0A4Q8LZR7_9GAMM</name>
<sequence length="130" mass="14748">MTIWNILLILFVGGAAIIAVASGVALKLHGDRAAFNADFQRAHFYKGSAVAISTARSLVRLKAGRASKTYSFSDVRSWEKHWHNSRQEGTLTLSVRDINLPVWTIRFGNETEMNRWYELVNQSINEKLRL</sequence>
<proteinExistence type="predicted"/>
<dbReference type="RefSeq" id="WP_130522740.1">
    <property type="nucleotide sequence ID" value="NZ_SHLZ01000003.1"/>
</dbReference>
<comment type="caution">
    <text evidence="2">The sequence shown here is derived from an EMBL/GenBank/DDBJ whole genome shotgun (WGS) entry which is preliminary data.</text>
</comment>